<dbReference type="AlphaFoldDB" id="A0AAW0S3K7"/>
<comment type="caution">
    <text evidence="2">The sequence shown here is derived from an EMBL/GenBank/DDBJ whole genome shotgun (WGS) entry which is preliminary data.</text>
</comment>
<evidence type="ECO:0000313" key="2">
    <source>
        <dbReference type="EMBL" id="KAK8149007.1"/>
    </source>
</evidence>
<feature type="region of interest" description="Disordered" evidence="1">
    <location>
        <begin position="57"/>
        <end position="240"/>
    </location>
</feature>
<feature type="compositionally biased region" description="Low complexity" evidence="1">
    <location>
        <begin position="204"/>
        <end position="234"/>
    </location>
</feature>
<keyword evidence="3" id="KW-1185">Reference proteome</keyword>
<proteinExistence type="predicted"/>
<dbReference type="InterPro" id="IPR018800">
    <property type="entry name" value="PRCC"/>
</dbReference>
<feature type="region of interest" description="Disordered" evidence="1">
    <location>
        <begin position="375"/>
        <end position="405"/>
    </location>
</feature>
<gene>
    <name evidence="2" type="ORF">G3M48_008484</name>
</gene>
<dbReference type="EMBL" id="JAAHCF010000064">
    <property type="protein sequence ID" value="KAK8149007.1"/>
    <property type="molecule type" value="Genomic_DNA"/>
</dbReference>
<sequence>MGLVDYSSESDSSGPEAEAPTKPTPKSKIGGGAAASKKVASVVDKSKAGKIIVNLAGNAANASSDEPPAKRARTTGGGGGGRFSGFNAFLPAPKNTAAKSTAGGSRGVGLRTSAAPGFSRDAADVPSTTNVDATGDDDEEGDDTVRTTTTAKSGGLSLPPPKNAVPEPTIPEGQKPAAEVRLTGKPLMFRPLSVAKGKTKKKTTTTTSTAAAKLAPPADTKSTAIAAPASSAALPEPPSNKKKMLLFSIPADDTTPAPGPSLSSGTGAYEPLFETAAAHDDAYKTAALVAAESEKEEAESVGALADDMNLSAAARRELFGRAGSGSGATAQRVVNFNMDREYRHNEALRASGEQQMHNPVRAIQGGGKHSLRQLVDNVQGQKDALEDSFAKGRTNRREASSRYGW</sequence>
<dbReference type="GO" id="GO:0005634">
    <property type="term" value="C:nucleus"/>
    <property type="evidence" value="ECO:0007669"/>
    <property type="project" value="TreeGrafter"/>
</dbReference>
<reference evidence="2 3" key="1">
    <citation type="submission" date="2020-02" db="EMBL/GenBank/DDBJ databases">
        <title>Comparative genomics of the hypocrealean fungal genus Beauvera.</title>
        <authorList>
            <person name="Showalter D.N."/>
            <person name="Bushley K.E."/>
            <person name="Rehner S.A."/>
        </authorList>
    </citation>
    <scope>NUCLEOTIDE SEQUENCE [LARGE SCALE GENOMIC DNA]</scope>
    <source>
        <strain evidence="2 3">ARSEF4384</strain>
    </source>
</reference>
<dbReference type="PANTHER" id="PTHR13621">
    <property type="entry name" value="PROLINE-RICH PROTEIN PRCC"/>
    <property type="match status" value="1"/>
</dbReference>
<evidence type="ECO:0008006" key="4">
    <source>
        <dbReference type="Google" id="ProtNLM"/>
    </source>
</evidence>
<accession>A0AAW0S3K7</accession>
<evidence type="ECO:0000256" key="1">
    <source>
        <dbReference type="SAM" id="MobiDB-lite"/>
    </source>
</evidence>
<evidence type="ECO:0000313" key="3">
    <source>
        <dbReference type="Proteomes" id="UP001397290"/>
    </source>
</evidence>
<feature type="compositionally biased region" description="Basic and acidic residues" evidence="1">
    <location>
        <begin position="383"/>
        <end position="405"/>
    </location>
</feature>
<dbReference type="Proteomes" id="UP001397290">
    <property type="component" value="Unassembled WGS sequence"/>
</dbReference>
<feature type="region of interest" description="Disordered" evidence="1">
    <location>
        <begin position="1"/>
        <end position="36"/>
    </location>
</feature>
<organism evidence="2 3">
    <name type="scientific">Beauveria asiatica</name>
    <dbReference type="NCBI Taxonomy" id="1069075"/>
    <lineage>
        <taxon>Eukaryota</taxon>
        <taxon>Fungi</taxon>
        <taxon>Dikarya</taxon>
        <taxon>Ascomycota</taxon>
        <taxon>Pezizomycotina</taxon>
        <taxon>Sordariomycetes</taxon>
        <taxon>Hypocreomycetidae</taxon>
        <taxon>Hypocreales</taxon>
        <taxon>Cordycipitaceae</taxon>
        <taxon>Beauveria</taxon>
    </lineage>
</organism>
<dbReference type="PANTHER" id="PTHR13621:SF2">
    <property type="entry name" value="PROLINE-RICH PROTEIN PRCC"/>
    <property type="match status" value="1"/>
</dbReference>
<protein>
    <recommendedName>
        <fullName evidence="4">Stress activated map kinase interacting</fullName>
    </recommendedName>
</protein>
<name>A0AAW0S3K7_9HYPO</name>
<dbReference type="Pfam" id="PF10253">
    <property type="entry name" value="PRCC"/>
    <property type="match status" value="1"/>
</dbReference>